<reference evidence="2 3" key="1">
    <citation type="journal article" date="2023" name="Insect Mol. Biol.">
        <title>Genome sequencing provides insights into the evolution of gene families encoding plant cell wall-degrading enzymes in longhorned beetles.</title>
        <authorList>
            <person name="Shin N.R."/>
            <person name="Okamura Y."/>
            <person name="Kirsch R."/>
            <person name="Pauchet Y."/>
        </authorList>
    </citation>
    <scope>NUCLEOTIDE SEQUENCE [LARGE SCALE GENOMIC DNA]</scope>
    <source>
        <strain evidence="2">EAD_L_NR</strain>
    </source>
</reference>
<dbReference type="AlphaFoldDB" id="A0AAV8VXW8"/>
<gene>
    <name evidence="2" type="ORF">NQ315_015047</name>
</gene>
<dbReference type="Proteomes" id="UP001159042">
    <property type="component" value="Unassembled WGS sequence"/>
</dbReference>
<dbReference type="EMBL" id="JANEYG010000023">
    <property type="protein sequence ID" value="KAJ8918727.1"/>
    <property type="molecule type" value="Genomic_DNA"/>
</dbReference>
<keyword evidence="3" id="KW-1185">Reference proteome</keyword>
<feature type="compositionally biased region" description="Polar residues" evidence="1">
    <location>
        <begin position="149"/>
        <end position="175"/>
    </location>
</feature>
<feature type="compositionally biased region" description="Pro residues" evidence="1">
    <location>
        <begin position="52"/>
        <end position="66"/>
    </location>
</feature>
<sequence>MFALWYAALTYKEYKDVILEKLPKKPATTPKETAVVCPLPPKKPESSKIPIVEPPKPPRTPSPLPPLSSASTPEYPLSPQATSTPITRSPEQKPLEPPAKPPRSPSPHPIKAEVLDDIEYEDEEEEEEDEGSEAEEENSVVSSPPPRTAQLSNTVNEFINQEISQPNSLRLNQTR</sequence>
<comment type="caution">
    <text evidence="2">The sequence shown here is derived from an EMBL/GenBank/DDBJ whole genome shotgun (WGS) entry which is preliminary data.</text>
</comment>
<accession>A0AAV8VXW8</accession>
<protein>
    <submittedName>
        <fullName evidence="2">Uncharacterized protein</fullName>
    </submittedName>
</protein>
<proteinExistence type="predicted"/>
<evidence type="ECO:0000313" key="2">
    <source>
        <dbReference type="EMBL" id="KAJ8918727.1"/>
    </source>
</evidence>
<feature type="region of interest" description="Disordered" evidence="1">
    <location>
        <begin position="22"/>
        <end position="175"/>
    </location>
</feature>
<evidence type="ECO:0000313" key="3">
    <source>
        <dbReference type="Proteomes" id="UP001159042"/>
    </source>
</evidence>
<organism evidence="2 3">
    <name type="scientific">Exocentrus adspersus</name>
    <dbReference type="NCBI Taxonomy" id="1586481"/>
    <lineage>
        <taxon>Eukaryota</taxon>
        <taxon>Metazoa</taxon>
        <taxon>Ecdysozoa</taxon>
        <taxon>Arthropoda</taxon>
        <taxon>Hexapoda</taxon>
        <taxon>Insecta</taxon>
        <taxon>Pterygota</taxon>
        <taxon>Neoptera</taxon>
        <taxon>Endopterygota</taxon>
        <taxon>Coleoptera</taxon>
        <taxon>Polyphaga</taxon>
        <taxon>Cucujiformia</taxon>
        <taxon>Chrysomeloidea</taxon>
        <taxon>Cerambycidae</taxon>
        <taxon>Lamiinae</taxon>
        <taxon>Acanthocinini</taxon>
        <taxon>Exocentrus</taxon>
    </lineage>
</organism>
<feature type="compositionally biased region" description="Acidic residues" evidence="1">
    <location>
        <begin position="115"/>
        <end position="138"/>
    </location>
</feature>
<feature type="compositionally biased region" description="Pro residues" evidence="1">
    <location>
        <begin position="95"/>
        <end position="108"/>
    </location>
</feature>
<name>A0AAV8VXW8_9CUCU</name>
<evidence type="ECO:0000256" key="1">
    <source>
        <dbReference type="SAM" id="MobiDB-lite"/>
    </source>
</evidence>
<feature type="compositionally biased region" description="Polar residues" evidence="1">
    <location>
        <begin position="79"/>
        <end position="89"/>
    </location>
</feature>